<protein>
    <recommendedName>
        <fullName evidence="4">C2H2-type domain-containing protein</fullName>
    </recommendedName>
</protein>
<feature type="non-terminal residue" evidence="2">
    <location>
        <position position="244"/>
    </location>
</feature>
<gene>
    <name evidence="2" type="ORF">MCHLO_00862</name>
</gene>
<evidence type="ECO:0000313" key="3">
    <source>
        <dbReference type="Proteomes" id="UP000815677"/>
    </source>
</evidence>
<name>A0ABQ0KWA3_MYCCL</name>
<dbReference type="EMBL" id="DF838681">
    <property type="protein sequence ID" value="GAT43172.1"/>
    <property type="molecule type" value="Genomic_DNA"/>
</dbReference>
<evidence type="ECO:0008006" key="4">
    <source>
        <dbReference type="Google" id="ProtNLM"/>
    </source>
</evidence>
<organism evidence="2 3">
    <name type="scientific">Mycena chlorophos</name>
    <name type="common">Agaric fungus</name>
    <name type="synonym">Agaricus chlorophos</name>
    <dbReference type="NCBI Taxonomy" id="658473"/>
    <lineage>
        <taxon>Eukaryota</taxon>
        <taxon>Fungi</taxon>
        <taxon>Dikarya</taxon>
        <taxon>Basidiomycota</taxon>
        <taxon>Agaricomycotina</taxon>
        <taxon>Agaricomycetes</taxon>
        <taxon>Agaricomycetidae</taxon>
        <taxon>Agaricales</taxon>
        <taxon>Marasmiineae</taxon>
        <taxon>Mycenaceae</taxon>
        <taxon>Mycena</taxon>
    </lineage>
</organism>
<proteinExistence type="predicted"/>
<feature type="non-terminal residue" evidence="2">
    <location>
        <position position="1"/>
    </location>
</feature>
<reference evidence="2" key="1">
    <citation type="submission" date="2014-09" db="EMBL/GenBank/DDBJ databases">
        <title>Genome sequence of the luminous mushroom Mycena chlorophos for searching fungal bioluminescence genes.</title>
        <authorList>
            <person name="Tanaka Y."/>
            <person name="Kasuga D."/>
            <person name="Oba Y."/>
            <person name="Hase S."/>
            <person name="Sato K."/>
            <person name="Oba Y."/>
            <person name="Sakakibara Y."/>
        </authorList>
    </citation>
    <scope>NUCLEOTIDE SEQUENCE</scope>
</reference>
<keyword evidence="3" id="KW-1185">Reference proteome</keyword>
<dbReference type="Proteomes" id="UP000815677">
    <property type="component" value="Unassembled WGS sequence"/>
</dbReference>
<evidence type="ECO:0000256" key="1">
    <source>
        <dbReference type="SAM" id="MobiDB-lite"/>
    </source>
</evidence>
<feature type="region of interest" description="Disordered" evidence="1">
    <location>
        <begin position="75"/>
        <end position="181"/>
    </location>
</feature>
<sequence>MGYCTKCDASYDTSDLVHARKFHHKKADVRYPNSATVQTIHRNPDTGKFHCLRCDTVADVGDVIKKHCKTCNASAMSISPDPDNTLAHAPPPGGGPEDRFFTVDFGIDEAEDAPSRPHSATRSDVEMDASPPGNTASPSRSPVTVPMRVSPSPGPMQEESSNNGEDEGSDLPTENGRGALDPEEWTVTTHPQYNLRAFDIVVNKHLHLLICLTCHRALDLKTGQTHIRQHYASLRVPDGMVKNL</sequence>
<accession>A0ABQ0KWA3</accession>
<feature type="compositionally biased region" description="Polar residues" evidence="1">
    <location>
        <begin position="132"/>
        <end position="142"/>
    </location>
</feature>
<evidence type="ECO:0000313" key="2">
    <source>
        <dbReference type="EMBL" id="GAT43172.1"/>
    </source>
</evidence>